<dbReference type="GO" id="GO:0016740">
    <property type="term" value="F:transferase activity"/>
    <property type="evidence" value="ECO:0007669"/>
    <property type="project" value="UniProtKB-KW"/>
</dbReference>
<dbReference type="RefSeq" id="WP_202866744.1">
    <property type="nucleotide sequence ID" value="NZ_SOCE01000001.1"/>
</dbReference>
<dbReference type="Pfam" id="PF01636">
    <property type="entry name" value="APH"/>
    <property type="match status" value="1"/>
</dbReference>
<feature type="domain" description="Aminoglycoside phosphotransferase" evidence="1">
    <location>
        <begin position="116"/>
        <end position="192"/>
    </location>
</feature>
<reference evidence="2 3" key="1">
    <citation type="submission" date="2019-03" db="EMBL/GenBank/DDBJ databases">
        <title>Genomic Encyclopedia of Type Strains, Phase III (KMG-III): the genomes of soil and plant-associated and newly described type strains.</title>
        <authorList>
            <person name="Whitman W."/>
        </authorList>
    </citation>
    <scope>NUCLEOTIDE SEQUENCE [LARGE SCALE GENOMIC DNA]</scope>
    <source>
        <strain evidence="2 3">VKM Ac-2575</strain>
    </source>
</reference>
<dbReference type="EMBL" id="SOCE01000001">
    <property type="protein sequence ID" value="TDU89929.1"/>
    <property type="molecule type" value="Genomic_DNA"/>
</dbReference>
<organism evidence="2 3">
    <name type="scientific">Kribbella voronezhensis</name>
    <dbReference type="NCBI Taxonomy" id="2512212"/>
    <lineage>
        <taxon>Bacteria</taxon>
        <taxon>Bacillati</taxon>
        <taxon>Actinomycetota</taxon>
        <taxon>Actinomycetes</taxon>
        <taxon>Propionibacteriales</taxon>
        <taxon>Kribbellaceae</taxon>
        <taxon>Kribbella</taxon>
    </lineage>
</organism>
<evidence type="ECO:0000313" key="2">
    <source>
        <dbReference type="EMBL" id="TDU89929.1"/>
    </source>
</evidence>
<comment type="caution">
    <text evidence="2">The sequence shown here is derived from an EMBL/GenBank/DDBJ whole genome shotgun (WGS) entry which is preliminary data.</text>
</comment>
<dbReference type="InterPro" id="IPR002575">
    <property type="entry name" value="Aminoglycoside_PTrfase"/>
</dbReference>
<evidence type="ECO:0000259" key="1">
    <source>
        <dbReference type="Pfam" id="PF01636"/>
    </source>
</evidence>
<dbReference type="Gene3D" id="3.90.1200.10">
    <property type="match status" value="1"/>
</dbReference>
<evidence type="ECO:0000313" key="3">
    <source>
        <dbReference type="Proteomes" id="UP000295151"/>
    </source>
</evidence>
<gene>
    <name evidence="2" type="ORF">EV138_3510</name>
</gene>
<proteinExistence type="predicted"/>
<dbReference type="InterPro" id="IPR011009">
    <property type="entry name" value="Kinase-like_dom_sf"/>
</dbReference>
<sequence>MKEVEEVLTGGNVSGAVVRVGSTVRKPATAATPGVEAVLEHLASVGFEGAPRTLGRDDEGRHVVEYVPGVLADTLPPFSPKELSRLGRLVHDLHDAMSDFRPPADVAWDVAIPDPSDGQLICHNDLAPWNLVIDGDRWVFIDWDGAGPGSRLWDLGYVAHGFVPFHQDGDVATDARRLRLLVDGYGLDDEERRAFPALIEAHTRGMYDLLRRGSETGQQPWARLYAEGHGDHWGPTADYLKTHHDSWIAALQ</sequence>
<accession>A0A4R7TDR3</accession>
<keyword evidence="2" id="KW-0808">Transferase</keyword>
<dbReference type="SUPFAM" id="SSF56112">
    <property type="entry name" value="Protein kinase-like (PK-like)"/>
    <property type="match status" value="1"/>
</dbReference>
<dbReference type="Proteomes" id="UP000295151">
    <property type="component" value="Unassembled WGS sequence"/>
</dbReference>
<keyword evidence="3" id="KW-1185">Reference proteome</keyword>
<dbReference type="AlphaFoldDB" id="A0A4R7TDR3"/>
<name>A0A4R7TDR3_9ACTN</name>
<protein>
    <submittedName>
        <fullName evidence="2">Phosphotransferase family enzyme</fullName>
    </submittedName>
</protein>